<reference evidence="1" key="1">
    <citation type="submission" date="2018-05" db="EMBL/GenBank/DDBJ databases">
        <authorList>
            <person name="Lanie J.A."/>
            <person name="Ng W.-L."/>
            <person name="Kazmierczak K.M."/>
            <person name="Andrzejewski T.M."/>
            <person name="Davidsen T.M."/>
            <person name="Wayne K.J."/>
            <person name="Tettelin H."/>
            <person name="Glass J.I."/>
            <person name="Rusch D."/>
            <person name="Podicherti R."/>
            <person name="Tsui H.-C.T."/>
            <person name="Winkler M.E."/>
        </authorList>
    </citation>
    <scope>NUCLEOTIDE SEQUENCE</scope>
</reference>
<evidence type="ECO:0000313" key="1">
    <source>
        <dbReference type="EMBL" id="SVD84850.1"/>
    </source>
</evidence>
<dbReference type="EMBL" id="UINC01177290">
    <property type="protein sequence ID" value="SVD84850.1"/>
    <property type="molecule type" value="Genomic_DNA"/>
</dbReference>
<gene>
    <name evidence="1" type="ORF">METZ01_LOCUS437704</name>
</gene>
<accession>A0A382YP56</accession>
<feature type="non-terminal residue" evidence="1">
    <location>
        <position position="60"/>
    </location>
</feature>
<dbReference type="SUPFAM" id="SSF48452">
    <property type="entry name" value="TPR-like"/>
    <property type="match status" value="1"/>
</dbReference>
<name>A0A382YP56_9ZZZZ</name>
<sequence>MSMHYEKGLDAYRNNQHDLAIQEFETILNNNWDSPELYYNLGNAFYRRGNTSGAVWAYES</sequence>
<protein>
    <submittedName>
        <fullName evidence="1">Uncharacterized protein</fullName>
    </submittedName>
</protein>
<dbReference type="AlphaFoldDB" id="A0A382YP56"/>
<dbReference type="Pfam" id="PF13432">
    <property type="entry name" value="TPR_16"/>
    <property type="match status" value="1"/>
</dbReference>
<organism evidence="1">
    <name type="scientific">marine metagenome</name>
    <dbReference type="NCBI Taxonomy" id="408172"/>
    <lineage>
        <taxon>unclassified sequences</taxon>
        <taxon>metagenomes</taxon>
        <taxon>ecological metagenomes</taxon>
    </lineage>
</organism>
<dbReference type="InterPro" id="IPR011990">
    <property type="entry name" value="TPR-like_helical_dom_sf"/>
</dbReference>
<proteinExistence type="predicted"/>
<dbReference type="Gene3D" id="1.25.40.10">
    <property type="entry name" value="Tetratricopeptide repeat domain"/>
    <property type="match status" value="1"/>
</dbReference>